<proteinExistence type="predicted"/>
<name>X1IJI1_9ZZZZ</name>
<accession>X1IJI1</accession>
<protein>
    <submittedName>
        <fullName evidence="1">Uncharacterized protein</fullName>
    </submittedName>
</protein>
<sequence length="185" mass="20546">NRRQWQSTADAIAIDAHWIVARRRTAAPELADVFEQYVVRVIEWARQPAHLRGPVPDEAELAGAENLPTAATYQRLAEKATMNEAVLAGSSIRCALEAYNQVEGRYPRTLAKLVPDYLAELPLDAWSGRDFRYILGSLDGMGGYLLYSVGPDGDDDMGLAVWSPDDRDGDMLIGPVRNIFTGRRE</sequence>
<dbReference type="AlphaFoldDB" id="X1IJI1"/>
<reference evidence="1" key="1">
    <citation type="journal article" date="2014" name="Front. Microbiol.">
        <title>High frequency of phylogenetically diverse reductive dehalogenase-homologous genes in deep subseafloor sedimentary metagenomes.</title>
        <authorList>
            <person name="Kawai M."/>
            <person name="Futagami T."/>
            <person name="Toyoda A."/>
            <person name="Takaki Y."/>
            <person name="Nishi S."/>
            <person name="Hori S."/>
            <person name="Arai W."/>
            <person name="Tsubouchi T."/>
            <person name="Morono Y."/>
            <person name="Uchiyama I."/>
            <person name="Ito T."/>
            <person name="Fujiyama A."/>
            <person name="Inagaki F."/>
            <person name="Takami H."/>
        </authorList>
    </citation>
    <scope>NUCLEOTIDE SEQUENCE</scope>
    <source>
        <strain evidence="1">Expedition CK06-06</strain>
    </source>
</reference>
<comment type="caution">
    <text evidence="1">The sequence shown here is derived from an EMBL/GenBank/DDBJ whole genome shotgun (WGS) entry which is preliminary data.</text>
</comment>
<dbReference type="SUPFAM" id="SSF54523">
    <property type="entry name" value="Pili subunits"/>
    <property type="match status" value="1"/>
</dbReference>
<feature type="non-terminal residue" evidence="1">
    <location>
        <position position="1"/>
    </location>
</feature>
<dbReference type="Gene3D" id="3.30.700.10">
    <property type="entry name" value="Glycoprotein, Type 4 Pilin"/>
    <property type="match status" value="1"/>
</dbReference>
<organism evidence="1">
    <name type="scientific">marine sediment metagenome</name>
    <dbReference type="NCBI Taxonomy" id="412755"/>
    <lineage>
        <taxon>unclassified sequences</taxon>
        <taxon>metagenomes</taxon>
        <taxon>ecological metagenomes</taxon>
    </lineage>
</organism>
<gene>
    <name evidence="1" type="ORF">S03H2_57596</name>
</gene>
<dbReference type="EMBL" id="BARU01036931">
    <property type="protein sequence ID" value="GAH82546.1"/>
    <property type="molecule type" value="Genomic_DNA"/>
</dbReference>
<evidence type="ECO:0000313" key="1">
    <source>
        <dbReference type="EMBL" id="GAH82546.1"/>
    </source>
</evidence>
<dbReference type="InterPro" id="IPR045584">
    <property type="entry name" value="Pilin-like"/>
</dbReference>